<dbReference type="PROSITE" id="PS50110">
    <property type="entry name" value="RESPONSE_REGULATORY"/>
    <property type="match status" value="1"/>
</dbReference>
<gene>
    <name evidence="7" type="ORF">ACE1CA_28345</name>
</gene>
<dbReference type="Pfam" id="PF00196">
    <property type="entry name" value="GerE"/>
    <property type="match status" value="1"/>
</dbReference>
<keyword evidence="4" id="KW-0597">Phosphoprotein</keyword>
<dbReference type="InterPro" id="IPR000792">
    <property type="entry name" value="Tscrpt_reg_LuxR_C"/>
</dbReference>
<dbReference type="PROSITE" id="PS00622">
    <property type="entry name" value="HTH_LUXR_1"/>
    <property type="match status" value="1"/>
</dbReference>
<dbReference type="PANTHER" id="PTHR48111">
    <property type="entry name" value="REGULATOR OF RPOS"/>
    <property type="match status" value="1"/>
</dbReference>
<keyword evidence="2" id="KW-0238">DNA-binding</keyword>
<dbReference type="PROSITE" id="PS50043">
    <property type="entry name" value="HTH_LUXR_2"/>
    <property type="match status" value="1"/>
</dbReference>
<accession>A0ABV4WTI5</accession>
<name>A0ABV4WTI5_9CYAN</name>
<dbReference type="Gene3D" id="3.40.50.2300">
    <property type="match status" value="1"/>
</dbReference>
<feature type="domain" description="Response regulatory" evidence="6">
    <location>
        <begin position="12"/>
        <end position="128"/>
    </location>
</feature>
<dbReference type="InterPro" id="IPR039420">
    <property type="entry name" value="WalR-like"/>
</dbReference>
<protein>
    <submittedName>
        <fullName evidence="7">Response regulator transcription factor</fullName>
    </submittedName>
</protein>
<dbReference type="PRINTS" id="PR00038">
    <property type="entry name" value="HTHLUXR"/>
</dbReference>
<dbReference type="InterPro" id="IPR016032">
    <property type="entry name" value="Sig_transdc_resp-reg_C-effctor"/>
</dbReference>
<dbReference type="SMART" id="SM00421">
    <property type="entry name" value="HTH_LUXR"/>
    <property type="match status" value="1"/>
</dbReference>
<keyword evidence="1" id="KW-0805">Transcription regulation</keyword>
<dbReference type="CDD" id="cd06170">
    <property type="entry name" value="LuxR_C_like"/>
    <property type="match status" value="1"/>
</dbReference>
<dbReference type="InterPro" id="IPR011006">
    <property type="entry name" value="CheY-like_superfamily"/>
</dbReference>
<dbReference type="Pfam" id="PF00072">
    <property type="entry name" value="Response_reg"/>
    <property type="match status" value="1"/>
</dbReference>
<evidence type="ECO:0000259" key="5">
    <source>
        <dbReference type="PROSITE" id="PS50043"/>
    </source>
</evidence>
<feature type="modified residue" description="4-aspartylphosphate" evidence="4">
    <location>
        <position position="61"/>
    </location>
</feature>
<sequence length="215" mass="24527">MVKETRVRDTKKLLLIDDDPNLILLVKDYLEFRGYEVITAENGREALEVLENEIPDLIICDVMMPEMDGYTFVKNVRENPLTNWIPVLFLSAKGQSQDKVKGLNTGADVYMVKPFEPEELVAQVESSLKHTERLRNRTVNGDNNQRITVPFDVQLTPTELKVVQHVARGLANREIAEELNVSQRTVESHVSNMLGKTGLHNRTELARWSIENNMA</sequence>
<dbReference type="SUPFAM" id="SSF46894">
    <property type="entry name" value="C-terminal effector domain of the bipartite response regulators"/>
    <property type="match status" value="1"/>
</dbReference>
<dbReference type="Gene3D" id="1.10.10.10">
    <property type="entry name" value="Winged helix-like DNA-binding domain superfamily/Winged helix DNA-binding domain"/>
    <property type="match status" value="1"/>
</dbReference>
<dbReference type="PANTHER" id="PTHR48111:SF67">
    <property type="entry name" value="TRANSCRIPTIONAL REGULATORY PROTEIN TCTD"/>
    <property type="match status" value="1"/>
</dbReference>
<dbReference type="InterPro" id="IPR036388">
    <property type="entry name" value="WH-like_DNA-bd_sf"/>
</dbReference>
<dbReference type="InterPro" id="IPR001789">
    <property type="entry name" value="Sig_transdc_resp-reg_receiver"/>
</dbReference>
<dbReference type="CDD" id="cd17574">
    <property type="entry name" value="REC_OmpR"/>
    <property type="match status" value="1"/>
</dbReference>
<evidence type="ECO:0000256" key="2">
    <source>
        <dbReference type="ARBA" id="ARBA00023125"/>
    </source>
</evidence>
<dbReference type="SUPFAM" id="SSF52172">
    <property type="entry name" value="CheY-like"/>
    <property type="match status" value="1"/>
</dbReference>
<dbReference type="RefSeq" id="WP_413280737.1">
    <property type="nucleotide sequence ID" value="NZ_JBHFNT010000250.1"/>
</dbReference>
<evidence type="ECO:0000256" key="1">
    <source>
        <dbReference type="ARBA" id="ARBA00023015"/>
    </source>
</evidence>
<evidence type="ECO:0000259" key="6">
    <source>
        <dbReference type="PROSITE" id="PS50110"/>
    </source>
</evidence>
<reference evidence="7 8" key="1">
    <citation type="submission" date="2024-09" db="EMBL/GenBank/DDBJ databases">
        <title>Floridaenema gen nov. (Aerosakkonemataceae, Aerosakkonematales ord. nov., Cyanobacteria) from benthic tropical and subtropical fresh waters, with the description of four new species.</title>
        <authorList>
            <person name="Moretto J.A."/>
            <person name="Berthold D.E."/>
            <person name="Lefler F.W."/>
            <person name="Huang I.-S."/>
            <person name="Laughinghouse H. IV."/>
        </authorList>
    </citation>
    <scope>NUCLEOTIDE SEQUENCE [LARGE SCALE GENOMIC DNA]</scope>
    <source>
        <strain evidence="7 8">BLCC-F167</strain>
    </source>
</reference>
<keyword evidence="3" id="KW-0804">Transcription</keyword>
<evidence type="ECO:0000313" key="8">
    <source>
        <dbReference type="Proteomes" id="UP001576780"/>
    </source>
</evidence>
<keyword evidence="8" id="KW-1185">Reference proteome</keyword>
<dbReference type="Proteomes" id="UP001576780">
    <property type="component" value="Unassembled WGS sequence"/>
</dbReference>
<feature type="domain" description="HTH luxR-type" evidence="5">
    <location>
        <begin position="148"/>
        <end position="213"/>
    </location>
</feature>
<evidence type="ECO:0000256" key="4">
    <source>
        <dbReference type="PROSITE-ProRule" id="PRU00169"/>
    </source>
</evidence>
<evidence type="ECO:0000313" key="7">
    <source>
        <dbReference type="EMBL" id="MFB2838422.1"/>
    </source>
</evidence>
<comment type="caution">
    <text evidence="7">The sequence shown here is derived from an EMBL/GenBank/DDBJ whole genome shotgun (WGS) entry which is preliminary data.</text>
</comment>
<proteinExistence type="predicted"/>
<dbReference type="SMART" id="SM00448">
    <property type="entry name" value="REC"/>
    <property type="match status" value="1"/>
</dbReference>
<organism evidence="7 8">
    <name type="scientific">Floridaenema evergladense BLCC-F167</name>
    <dbReference type="NCBI Taxonomy" id="3153639"/>
    <lineage>
        <taxon>Bacteria</taxon>
        <taxon>Bacillati</taxon>
        <taxon>Cyanobacteriota</taxon>
        <taxon>Cyanophyceae</taxon>
        <taxon>Oscillatoriophycideae</taxon>
        <taxon>Aerosakkonematales</taxon>
        <taxon>Aerosakkonemataceae</taxon>
        <taxon>Floridanema</taxon>
        <taxon>Floridanema evergladense</taxon>
    </lineage>
</organism>
<evidence type="ECO:0000256" key="3">
    <source>
        <dbReference type="ARBA" id="ARBA00023163"/>
    </source>
</evidence>
<dbReference type="EMBL" id="JBHFNT010000250">
    <property type="protein sequence ID" value="MFB2838422.1"/>
    <property type="molecule type" value="Genomic_DNA"/>
</dbReference>